<feature type="domain" description="BFD-like [2Fe-2S]-binding" evidence="1">
    <location>
        <begin position="17"/>
        <end position="66"/>
    </location>
</feature>
<protein>
    <submittedName>
        <fullName evidence="2">(2Fe-2S)-binding protein</fullName>
    </submittedName>
</protein>
<dbReference type="Pfam" id="PF04324">
    <property type="entry name" value="Fer2_BFD"/>
    <property type="match status" value="1"/>
</dbReference>
<reference evidence="2 3" key="1">
    <citation type="submission" date="2021-07" db="EMBL/GenBank/DDBJ databases">
        <title>Clostridium weizhouense sp. nov., an anaerobic bacterium isolated from activated sludge of Petroleum wastewater.</title>
        <authorList>
            <person name="Li Q."/>
        </authorList>
    </citation>
    <scope>NUCLEOTIDE SEQUENCE [LARGE SCALE GENOMIC DNA]</scope>
    <source>
        <strain evidence="2 3">YB-6</strain>
    </source>
</reference>
<dbReference type="RefSeq" id="WP_219780548.1">
    <property type="nucleotide sequence ID" value="NZ_JAHXPT010000011.1"/>
</dbReference>
<evidence type="ECO:0000313" key="3">
    <source>
        <dbReference type="Proteomes" id="UP001519921"/>
    </source>
</evidence>
<keyword evidence="3" id="KW-1185">Reference proteome</keyword>
<comment type="caution">
    <text evidence="2">The sequence shown here is derived from an EMBL/GenBank/DDBJ whole genome shotgun (WGS) entry which is preliminary data.</text>
</comment>
<name>A0ABS7AQY2_9CLOT</name>
<accession>A0ABS7AQY2</accession>
<dbReference type="EMBL" id="JAHXPT010000011">
    <property type="protein sequence ID" value="MBW6411085.1"/>
    <property type="molecule type" value="Genomic_DNA"/>
</dbReference>
<evidence type="ECO:0000259" key="1">
    <source>
        <dbReference type="Pfam" id="PF04324"/>
    </source>
</evidence>
<dbReference type="InterPro" id="IPR041854">
    <property type="entry name" value="BFD-like_2Fe2S-bd_dom_sf"/>
</dbReference>
<dbReference type="Gene3D" id="1.10.10.1100">
    <property type="entry name" value="BFD-like [2Fe-2S]-binding domain"/>
    <property type="match status" value="1"/>
</dbReference>
<evidence type="ECO:0000313" key="2">
    <source>
        <dbReference type="EMBL" id="MBW6411085.1"/>
    </source>
</evidence>
<gene>
    <name evidence="2" type="ORF">KYD98_13385</name>
</gene>
<dbReference type="Proteomes" id="UP001519921">
    <property type="component" value="Unassembled WGS sequence"/>
</dbReference>
<sequence length="70" mass="7774">MNNNLNEEILDKLTKTCICKSVTRSKIKQSIKNGAKTYEDVQKDTGAGLGCCKGQRCAEKIKDLIKNLNN</sequence>
<organism evidence="2 3">
    <name type="scientific">Clostridium weizhouense</name>
    <dbReference type="NCBI Taxonomy" id="2859781"/>
    <lineage>
        <taxon>Bacteria</taxon>
        <taxon>Bacillati</taxon>
        <taxon>Bacillota</taxon>
        <taxon>Clostridia</taxon>
        <taxon>Eubacteriales</taxon>
        <taxon>Clostridiaceae</taxon>
        <taxon>Clostridium</taxon>
    </lineage>
</organism>
<dbReference type="InterPro" id="IPR007419">
    <property type="entry name" value="BFD-like_2Fe2S-bd_dom"/>
</dbReference>
<proteinExistence type="predicted"/>